<dbReference type="InterPro" id="IPR000225">
    <property type="entry name" value="Armadillo"/>
</dbReference>
<evidence type="ECO:0000256" key="1">
    <source>
        <dbReference type="PROSITE-ProRule" id="PRU00259"/>
    </source>
</evidence>
<dbReference type="GO" id="GO:0005829">
    <property type="term" value="C:cytosol"/>
    <property type="evidence" value="ECO:0007669"/>
    <property type="project" value="TreeGrafter"/>
</dbReference>
<dbReference type="Pfam" id="PF00514">
    <property type="entry name" value="Arm"/>
    <property type="match status" value="1"/>
</dbReference>
<dbReference type="InParanoid" id="A0A6J3EHJ4"/>
<dbReference type="CTD" id="79798"/>
<name>A0A6J3EHJ4_AYTFU</name>
<evidence type="ECO:0000313" key="4">
    <source>
        <dbReference type="RefSeq" id="XP_032063196.1"/>
    </source>
</evidence>
<dbReference type="RefSeq" id="XP_032063196.1">
    <property type="nucleotide sequence ID" value="XM_032207305.1"/>
</dbReference>
<dbReference type="AlphaFoldDB" id="A0A6J3EHJ4"/>
<evidence type="ECO:0000256" key="2">
    <source>
        <dbReference type="SAM" id="MobiDB-lite"/>
    </source>
</evidence>
<dbReference type="PANTHER" id="PTHR23312:SF8">
    <property type="entry name" value="ARMADILLO REPEAT-CONTAINING PROTEIN 5"/>
    <property type="match status" value="1"/>
</dbReference>
<dbReference type="KEGG" id="aful:116501729"/>
<keyword evidence="3" id="KW-1185">Reference proteome</keyword>
<dbReference type="PROSITE" id="PS50176">
    <property type="entry name" value="ARM_REPEAT"/>
    <property type="match status" value="1"/>
</dbReference>
<dbReference type="PANTHER" id="PTHR23312">
    <property type="entry name" value="ARMC5 ARMADILLO REPEAT-CONTAINING -RELATED"/>
    <property type="match status" value="1"/>
</dbReference>
<reference evidence="4" key="1">
    <citation type="submission" date="2025-08" db="UniProtKB">
        <authorList>
            <consortium name="RefSeq"/>
        </authorList>
    </citation>
    <scope>IDENTIFICATION</scope>
    <source>
        <tissue evidence="4">Lung</tissue>
    </source>
</reference>
<evidence type="ECO:0000313" key="3">
    <source>
        <dbReference type="Proteomes" id="UP000504639"/>
    </source>
</evidence>
<feature type="region of interest" description="Disordered" evidence="2">
    <location>
        <begin position="147"/>
        <end position="168"/>
    </location>
</feature>
<dbReference type="GeneID" id="116501729"/>
<sequence length="168" mass="17633">MAEPLSWCVEALRSGAEPGLGRALRALRSLHTRNEAGAVRFRARGGLGPLLELLRDPQTQAQAQEGSGGRGRSLGLALSVLGNLCTEPGCRRQARSLGGVPRLVALLRGPGPESVRNRAARALANLALEPEGARDVLQEGECGPKTALNIGKRPQNVAGGGEDGTKWY</sequence>
<dbReference type="SMART" id="SM00185">
    <property type="entry name" value="ARM"/>
    <property type="match status" value="1"/>
</dbReference>
<dbReference type="InterPro" id="IPR011989">
    <property type="entry name" value="ARM-like"/>
</dbReference>
<dbReference type="Proteomes" id="UP000504639">
    <property type="component" value="Unplaced"/>
</dbReference>
<feature type="repeat" description="ARM" evidence="1">
    <location>
        <begin position="98"/>
        <end position="141"/>
    </location>
</feature>
<protein>
    <submittedName>
        <fullName evidence="4">Armadillo repeat-containing protein 5</fullName>
    </submittedName>
</protein>
<dbReference type="GO" id="GO:0009653">
    <property type="term" value="P:anatomical structure morphogenesis"/>
    <property type="evidence" value="ECO:0007669"/>
    <property type="project" value="TreeGrafter"/>
</dbReference>
<dbReference type="Gene3D" id="1.25.10.10">
    <property type="entry name" value="Leucine-rich Repeat Variant"/>
    <property type="match status" value="1"/>
</dbReference>
<dbReference type="InterPro" id="IPR016024">
    <property type="entry name" value="ARM-type_fold"/>
</dbReference>
<gene>
    <name evidence="4" type="primary">ARMC5</name>
</gene>
<organism evidence="3 4">
    <name type="scientific">Aythya fuligula</name>
    <name type="common">Tufted duck</name>
    <name type="synonym">Anas fuligula</name>
    <dbReference type="NCBI Taxonomy" id="219594"/>
    <lineage>
        <taxon>Eukaryota</taxon>
        <taxon>Metazoa</taxon>
        <taxon>Chordata</taxon>
        <taxon>Craniata</taxon>
        <taxon>Vertebrata</taxon>
        <taxon>Euteleostomi</taxon>
        <taxon>Archelosauria</taxon>
        <taxon>Archosauria</taxon>
        <taxon>Dinosauria</taxon>
        <taxon>Saurischia</taxon>
        <taxon>Theropoda</taxon>
        <taxon>Coelurosauria</taxon>
        <taxon>Aves</taxon>
        <taxon>Neognathae</taxon>
        <taxon>Galloanserae</taxon>
        <taxon>Anseriformes</taxon>
        <taxon>Anatidae</taxon>
        <taxon>Aythyinae</taxon>
        <taxon>Aythya</taxon>
    </lineage>
</organism>
<accession>A0A6J3EHJ4</accession>
<proteinExistence type="predicted"/>
<dbReference type="SUPFAM" id="SSF48371">
    <property type="entry name" value="ARM repeat"/>
    <property type="match status" value="1"/>
</dbReference>